<keyword evidence="9" id="KW-0067">ATP-binding</keyword>
<dbReference type="InterPro" id="IPR003594">
    <property type="entry name" value="HATPase_dom"/>
</dbReference>
<dbReference type="SUPFAM" id="SSF47384">
    <property type="entry name" value="Homodimeric domain of signal transducing histidine kinase"/>
    <property type="match status" value="1"/>
</dbReference>
<dbReference type="CDD" id="cd00130">
    <property type="entry name" value="PAS"/>
    <property type="match status" value="1"/>
</dbReference>
<dbReference type="InterPro" id="IPR000014">
    <property type="entry name" value="PAS"/>
</dbReference>
<dbReference type="CDD" id="cd00082">
    <property type="entry name" value="HisKA"/>
    <property type="match status" value="1"/>
</dbReference>
<accession>A0ABT9WUS8</accession>
<proteinExistence type="predicted"/>
<feature type="transmembrane region" description="Helical" evidence="13">
    <location>
        <begin position="6"/>
        <end position="30"/>
    </location>
</feature>
<keyword evidence="5" id="KW-0597">Phosphoprotein</keyword>
<sequence length="599" mass="67476">MNKLWLRISLTFLILLFFALLGVGFFLANVMKHTYIEMTRNQLIQHAKFMKNAIGHNDLTSESQASLQEQLRHYASSVEARMTLINEQGKVLADSEDHPEKMENHSKRPEFLAVIRDKQPFGEAIHYSETLGYEMLYVTIPVTDHQPFQGVIRAAVSLEQIAIVMKKLWISVLTAMAITFIFAGLISMRLAKGITRPIEEIIDVSTQLAEKDYSSRVKIEAKGEIKQLSRAINILAASLQEQMKEIRENEQRLTGVLTNMASGVLLVNQEGKIVLVNKAMEQMLDTPSASLIGKFHMETSKSFGLSQLIERSLSSEGVDLHDEIHLYYPKERILDAHVASYLDDSGELQGIVAVLHDITEIRRLEKMRSEFVANVSHELKTPVTAVKGFAETLLDGGMEDEDTTKAFLQIIYDESDRLHRLIRDILQLTKIEQHRIPLLFTEIDMIDVVRKTVATVQDTAQKKQIRLVVPESSQSIIIEAEKDRIQQIILNLVANAITHTSEGGMVQVDVLEQDAAVALIVRDNGAGIPKQDLERIFERFYRVDKARARHSGGTGLGLAIVKHLVESHHGNIEVQSEEGEGTEFTITLPKKQPKADHEE</sequence>
<dbReference type="SMART" id="SM00091">
    <property type="entry name" value="PAS"/>
    <property type="match status" value="1"/>
</dbReference>
<keyword evidence="13" id="KW-0812">Transmembrane</keyword>
<organism evidence="18 19">
    <name type="scientific">Bacillus chungangensis</name>
    <dbReference type="NCBI Taxonomy" id="587633"/>
    <lineage>
        <taxon>Bacteria</taxon>
        <taxon>Bacillati</taxon>
        <taxon>Bacillota</taxon>
        <taxon>Bacilli</taxon>
        <taxon>Bacillales</taxon>
        <taxon>Bacillaceae</taxon>
        <taxon>Bacillus</taxon>
    </lineage>
</organism>
<comment type="caution">
    <text evidence="18">The sequence shown here is derived from an EMBL/GenBank/DDBJ whole genome shotgun (WGS) entry which is preliminary data.</text>
</comment>
<feature type="domain" description="Histidine kinase" evidence="14">
    <location>
        <begin position="374"/>
        <end position="592"/>
    </location>
</feature>
<keyword evidence="11 13" id="KW-0472">Membrane</keyword>
<dbReference type="NCBIfam" id="NF046044">
    <property type="entry name" value="PnpS"/>
    <property type="match status" value="1"/>
</dbReference>
<dbReference type="NCBIfam" id="TIGR00229">
    <property type="entry name" value="sensory_box"/>
    <property type="match status" value="1"/>
</dbReference>
<dbReference type="InterPro" id="IPR003660">
    <property type="entry name" value="HAMP_dom"/>
</dbReference>
<name>A0ABT9WUS8_9BACI</name>
<dbReference type="Pfam" id="PF00512">
    <property type="entry name" value="HisKA"/>
    <property type="match status" value="1"/>
</dbReference>
<comment type="catalytic activity">
    <reaction evidence="1">
        <text>ATP + protein L-histidine = ADP + protein N-phospho-L-histidine.</text>
        <dbReference type="EC" id="2.7.13.3"/>
    </reaction>
</comment>
<evidence type="ECO:0000256" key="13">
    <source>
        <dbReference type="SAM" id="Phobius"/>
    </source>
</evidence>
<dbReference type="InterPro" id="IPR004358">
    <property type="entry name" value="Sig_transdc_His_kin-like_C"/>
</dbReference>
<evidence type="ECO:0000256" key="10">
    <source>
        <dbReference type="ARBA" id="ARBA00023012"/>
    </source>
</evidence>
<dbReference type="Gene3D" id="3.30.565.10">
    <property type="entry name" value="Histidine kinase-like ATPase, C-terminal domain"/>
    <property type="match status" value="1"/>
</dbReference>
<dbReference type="Gene3D" id="3.30.450.20">
    <property type="entry name" value="PAS domain"/>
    <property type="match status" value="2"/>
</dbReference>
<dbReference type="CDD" id="cd00075">
    <property type="entry name" value="HATPase"/>
    <property type="match status" value="1"/>
</dbReference>
<keyword evidence="6 18" id="KW-0808">Transferase</keyword>
<keyword evidence="12" id="KW-0175">Coiled coil</keyword>
<dbReference type="GO" id="GO:0004673">
    <property type="term" value="F:protein histidine kinase activity"/>
    <property type="evidence" value="ECO:0007669"/>
    <property type="project" value="UniProtKB-EC"/>
</dbReference>
<dbReference type="PANTHER" id="PTHR45453">
    <property type="entry name" value="PHOSPHATE REGULON SENSOR PROTEIN PHOR"/>
    <property type="match status" value="1"/>
</dbReference>
<protein>
    <recommendedName>
        <fullName evidence="3">histidine kinase</fullName>
        <ecNumber evidence="3">2.7.13.3</ecNumber>
    </recommendedName>
</protein>
<dbReference type="PANTHER" id="PTHR45453:SF1">
    <property type="entry name" value="PHOSPHATE REGULON SENSOR PROTEIN PHOR"/>
    <property type="match status" value="1"/>
</dbReference>
<keyword evidence="10" id="KW-0902">Two-component regulatory system</keyword>
<dbReference type="InterPro" id="IPR003661">
    <property type="entry name" value="HisK_dim/P_dom"/>
</dbReference>
<evidence type="ECO:0000256" key="8">
    <source>
        <dbReference type="ARBA" id="ARBA00022777"/>
    </source>
</evidence>
<dbReference type="PROSITE" id="PS50109">
    <property type="entry name" value="HIS_KIN"/>
    <property type="match status" value="1"/>
</dbReference>
<dbReference type="SUPFAM" id="SSF55874">
    <property type="entry name" value="ATPase domain of HSP90 chaperone/DNA topoisomerase II/histidine kinase"/>
    <property type="match status" value="1"/>
</dbReference>
<evidence type="ECO:0000259" key="15">
    <source>
        <dbReference type="PROSITE" id="PS50112"/>
    </source>
</evidence>
<dbReference type="InterPro" id="IPR036890">
    <property type="entry name" value="HATPase_C_sf"/>
</dbReference>
<keyword evidence="8 18" id="KW-0418">Kinase</keyword>
<dbReference type="SUPFAM" id="SSF55785">
    <property type="entry name" value="PYP-like sensor domain (PAS domain)"/>
    <property type="match status" value="1"/>
</dbReference>
<evidence type="ECO:0000256" key="7">
    <source>
        <dbReference type="ARBA" id="ARBA00022741"/>
    </source>
</evidence>
<evidence type="ECO:0000256" key="3">
    <source>
        <dbReference type="ARBA" id="ARBA00012438"/>
    </source>
</evidence>
<dbReference type="InterPro" id="IPR050351">
    <property type="entry name" value="BphY/WalK/GraS-like"/>
</dbReference>
<dbReference type="EMBL" id="JAUSTT010000018">
    <property type="protein sequence ID" value="MDQ0177053.1"/>
    <property type="molecule type" value="Genomic_DNA"/>
</dbReference>
<evidence type="ECO:0000256" key="2">
    <source>
        <dbReference type="ARBA" id="ARBA00004651"/>
    </source>
</evidence>
<dbReference type="Gene3D" id="1.10.287.130">
    <property type="match status" value="1"/>
</dbReference>
<reference evidence="18 19" key="1">
    <citation type="submission" date="2023-07" db="EMBL/GenBank/DDBJ databases">
        <title>Genomic Encyclopedia of Type Strains, Phase IV (KMG-IV): sequencing the most valuable type-strain genomes for metagenomic binning, comparative biology and taxonomic classification.</title>
        <authorList>
            <person name="Goeker M."/>
        </authorList>
    </citation>
    <scope>NUCLEOTIDE SEQUENCE [LARGE SCALE GENOMIC DNA]</scope>
    <source>
        <strain evidence="18 19">DSM 23837</strain>
    </source>
</reference>
<dbReference type="PRINTS" id="PR00344">
    <property type="entry name" value="BCTRLSENSOR"/>
</dbReference>
<evidence type="ECO:0000256" key="5">
    <source>
        <dbReference type="ARBA" id="ARBA00022553"/>
    </source>
</evidence>
<dbReference type="EC" id="2.7.13.3" evidence="3"/>
<comment type="subcellular location">
    <subcellularLocation>
        <location evidence="2">Cell membrane</location>
        <topology evidence="2">Multi-pass membrane protein</topology>
    </subcellularLocation>
</comment>
<dbReference type="Proteomes" id="UP001223586">
    <property type="component" value="Unassembled WGS sequence"/>
</dbReference>
<dbReference type="InterPro" id="IPR036097">
    <property type="entry name" value="HisK_dim/P_sf"/>
</dbReference>
<dbReference type="SUPFAM" id="SSF158472">
    <property type="entry name" value="HAMP domain-like"/>
    <property type="match status" value="1"/>
</dbReference>
<evidence type="ECO:0000313" key="19">
    <source>
        <dbReference type="Proteomes" id="UP001223586"/>
    </source>
</evidence>
<feature type="domain" description="HAMP" evidence="17">
    <location>
        <begin position="192"/>
        <end position="244"/>
    </location>
</feature>
<evidence type="ECO:0000256" key="6">
    <source>
        <dbReference type="ARBA" id="ARBA00022679"/>
    </source>
</evidence>
<keyword evidence="7" id="KW-0547">Nucleotide-binding</keyword>
<dbReference type="SMART" id="SM00387">
    <property type="entry name" value="HATPase_c"/>
    <property type="match status" value="1"/>
</dbReference>
<keyword evidence="19" id="KW-1185">Reference proteome</keyword>
<evidence type="ECO:0000256" key="9">
    <source>
        <dbReference type="ARBA" id="ARBA00022840"/>
    </source>
</evidence>
<dbReference type="Gene3D" id="6.10.340.10">
    <property type="match status" value="1"/>
</dbReference>
<feature type="coiled-coil region" evidence="12">
    <location>
        <begin position="225"/>
        <end position="256"/>
    </location>
</feature>
<dbReference type="InterPro" id="IPR000700">
    <property type="entry name" value="PAS-assoc_C"/>
</dbReference>
<dbReference type="SMART" id="SM00388">
    <property type="entry name" value="HisKA"/>
    <property type="match status" value="1"/>
</dbReference>
<dbReference type="CDD" id="cd06225">
    <property type="entry name" value="HAMP"/>
    <property type="match status" value="1"/>
</dbReference>
<dbReference type="PROSITE" id="PS50112">
    <property type="entry name" value="PAS"/>
    <property type="match status" value="1"/>
</dbReference>
<keyword evidence="13" id="KW-1133">Transmembrane helix</keyword>
<dbReference type="RefSeq" id="WP_307230720.1">
    <property type="nucleotide sequence ID" value="NZ_JAUSTT010000018.1"/>
</dbReference>
<dbReference type="Pfam" id="PF02518">
    <property type="entry name" value="HATPase_c"/>
    <property type="match status" value="1"/>
</dbReference>
<evidence type="ECO:0000259" key="17">
    <source>
        <dbReference type="PROSITE" id="PS50885"/>
    </source>
</evidence>
<keyword evidence="4" id="KW-1003">Cell membrane</keyword>
<evidence type="ECO:0000256" key="1">
    <source>
        <dbReference type="ARBA" id="ARBA00000085"/>
    </source>
</evidence>
<dbReference type="InterPro" id="IPR013656">
    <property type="entry name" value="PAS_4"/>
</dbReference>
<feature type="domain" description="PAC" evidence="16">
    <location>
        <begin position="320"/>
        <end position="370"/>
    </location>
</feature>
<gene>
    <name evidence="18" type="ORF">J2S08_002932</name>
</gene>
<dbReference type="InterPro" id="IPR005467">
    <property type="entry name" value="His_kinase_dom"/>
</dbReference>
<dbReference type="SMART" id="SM00304">
    <property type="entry name" value="HAMP"/>
    <property type="match status" value="1"/>
</dbReference>
<feature type="domain" description="PAS" evidence="15">
    <location>
        <begin position="249"/>
        <end position="294"/>
    </location>
</feature>
<dbReference type="Pfam" id="PF00672">
    <property type="entry name" value="HAMP"/>
    <property type="match status" value="1"/>
</dbReference>
<evidence type="ECO:0000313" key="18">
    <source>
        <dbReference type="EMBL" id="MDQ0177053.1"/>
    </source>
</evidence>
<evidence type="ECO:0000259" key="14">
    <source>
        <dbReference type="PROSITE" id="PS50109"/>
    </source>
</evidence>
<evidence type="ECO:0000256" key="4">
    <source>
        <dbReference type="ARBA" id="ARBA00022475"/>
    </source>
</evidence>
<dbReference type="PROSITE" id="PS50113">
    <property type="entry name" value="PAC"/>
    <property type="match status" value="1"/>
</dbReference>
<evidence type="ECO:0000259" key="16">
    <source>
        <dbReference type="PROSITE" id="PS50113"/>
    </source>
</evidence>
<feature type="transmembrane region" description="Helical" evidence="13">
    <location>
        <begin position="168"/>
        <end position="188"/>
    </location>
</feature>
<evidence type="ECO:0000256" key="12">
    <source>
        <dbReference type="SAM" id="Coils"/>
    </source>
</evidence>
<dbReference type="Pfam" id="PF08448">
    <property type="entry name" value="PAS_4"/>
    <property type="match status" value="1"/>
</dbReference>
<dbReference type="PROSITE" id="PS50885">
    <property type="entry name" value="HAMP"/>
    <property type="match status" value="1"/>
</dbReference>
<evidence type="ECO:0000256" key="11">
    <source>
        <dbReference type="ARBA" id="ARBA00023136"/>
    </source>
</evidence>
<dbReference type="InterPro" id="IPR035965">
    <property type="entry name" value="PAS-like_dom_sf"/>
</dbReference>